<feature type="repeat" description="CSPG" evidence="5">
    <location>
        <begin position="846"/>
        <end position="940"/>
    </location>
</feature>
<evidence type="ECO:0000256" key="3">
    <source>
        <dbReference type="ARBA" id="ARBA00023180"/>
    </source>
</evidence>
<name>A0A8B9FZD7_9PSIT</name>
<dbReference type="PROSITE" id="PS50025">
    <property type="entry name" value="LAM_G_DOMAIN"/>
    <property type="match status" value="2"/>
</dbReference>
<feature type="repeat" description="CSPG" evidence="5">
    <location>
        <begin position="615"/>
        <end position="713"/>
    </location>
</feature>
<reference evidence="8" key="2">
    <citation type="submission" date="2025-09" db="UniProtKB">
        <authorList>
            <consortium name="Ensembl"/>
        </authorList>
    </citation>
    <scope>IDENTIFICATION</scope>
</reference>
<dbReference type="Pfam" id="PF02210">
    <property type="entry name" value="Laminin_G_2"/>
    <property type="match status" value="2"/>
</dbReference>
<keyword evidence="9" id="KW-1185">Reference proteome</keyword>
<reference evidence="8" key="1">
    <citation type="submission" date="2025-08" db="UniProtKB">
        <authorList>
            <consortium name="Ensembl"/>
        </authorList>
    </citation>
    <scope>IDENTIFICATION</scope>
</reference>
<dbReference type="PANTHER" id="PTHR45739:SF14">
    <property type="entry name" value="CHONDROITIN SULFATE PROTEOGLYCAN 4"/>
    <property type="match status" value="1"/>
</dbReference>
<dbReference type="InterPro" id="IPR013320">
    <property type="entry name" value="ConA-like_dom_sf"/>
</dbReference>
<dbReference type="PANTHER" id="PTHR45739">
    <property type="entry name" value="MATRIX PROTEIN, PUTATIVE-RELATED"/>
    <property type="match status" value="1"/>
</dbReference>
<dbReference type="Proteomes" id="UP000694522">
    <property type="component" value="Unplaced"/>
</dbReference>
<dbReference type="PROSITE" id="PS51854">
    <property type="entry name" value="CSPG"/>
    <property type="match status" value="8"/>
</dbReference>
<dbReference type="Gene3D" id="2.60.120.200">
    <property type="match status" value="2"/>
</dbReference>
<keyword evidence="3" id="KW-0325">Glycoprotein</keyword>
<keyword evidence="2" id="KW-0677">Repeat</keyword>
<feature type="repeat" description="CSPG" evidence="5">
    <location>
        <begin position="1498"/>
        <end position="1592"/>
    </location>
</feature>
<dbReference type="CDD" id="cd00110">
    <property type="entry name" value="LamG"/>
    <property type="match status" value="2"/>
</dbReference>
<feature type="compositionally biased region" description="Polar residues" evidence="6">
    <location>
        <begin position="1846"/>
        <end position="1862"/>
    </location>
</feature>
<keyword evidence="1" id="KW-0732">Signal</keyword>
<feature type="repeat" description="CSPG" evidence="5">
    <location>
        <begin position="1369"/>
        <end position="1468"/>
    </location>
</feature>
<dbReference type="InterPro" id="IPR001791">
    <property type="entry name" value="Laminin_G"/>
</dbReference>
<dbReference type="InterPro" id="IPR039005">
    <property type="entry name" value="CSPG_rpt"/>
</dbReference>
<feature type="repeat" description="CSPG" evidence="5">
    <location>
        <begin position="1178"/>
        <end position="1276"/>
    </location>
</feature>
<evidence type="ECO:0000313" key="8">
    <source>
        <dbReference type="Ensembl" id="ENSACOP00000016915.1"/>
    </source>
</evidence>
<feature type="domain" description="Laminin G" evidence="7">
    <location>
        <begin position="1"/>
        <end position="148"/>
    </location>
</feature>
<organism evidence="8 9">
    <name type="scientific">Amazona collaria</name>
    <name type="common">yellow-billed parrot</name>
    <dbReference type="NCBI Taxonomy" id="241587"/>
    <lineage>
        <taxon>Eukaryota</taxon>
        <taxon>Metazoa</taxon>
        <taxon>Chordata</taxon>
        <taxon>Craniata</taxon>
        <taxon>Vertebrata</taxon>
        <taxon>Euteleostomi</taxon>
        <taxon>Archelosauria</taxon>
        <taxon>Archosauria</taxon>
        <taxon>Dinosauria</taxon>
        <taxon>Saurischia</taxon>
        <taxon>Theropoda</taxon>
        <taxon>Coelurosauria</taxon>
        <taxon>Aves</taxon>
        <taxon>Neognathae</taxon>
        <taxon>Neoaves</taxon>
        <taxon>Telluraves</taxon>
        <taxon>Australaves</taxon>
        <taxon>Psittaciformes</taxon>
        <taxon>Psittacidae</taxon>
        <taxon>Amazona</taxon>
    </lineage>
</organism>
<protein>
    <recommendedName>
        <fullName evidence="7">Laminin G domain-containing protein</fullName>
    </recommendedName>
</protein>
<feature type="region of interest" description="Disordered" evidence="6">
    <location>
        <begin position="1838"/>
        <end position="1862"/>
    </location>
</feature>
<proteinExistence type="predicted"/>
<evidence type="ECO:0000256" key="6">
    <source>
        <dbReference type="SAM" id="MobiDB-lite"/>
    </source>
</evidence>
<dbReference type="SUPFAM" id="SSF49899">
    <property type="entry name" value="Concanavalin A-like lectins/glucanases"/>
    <property type="match status" value="2"/>
</dbReference>
<feature type="repeat" description="CSPG" evidence="5">
    <location>
        <begin position="730"/>
        <end position="826"/>
    </location>
</feature>
<sequence length="1919" mass="216665">SSQISLQLRFRTNKPHGLLFLAAGKKGYCLMELRSGYLEVWSITVQRSQLNDLAWHLVELHHEHDNVTLVVDKQDTNSAKMPGIFYELNIDYGFYIGGTSKLDVPYLIGALPSFRGCIDDVSFNQLDVLMPLRPSPGFKNVYEVSVGCSDEFFADEDEPISFFSSRSYVSFPSWNVDDEGILEYTLQTSATRGLLLYHAGQAGDFIAMEIENGLIKAHVGKFRSRTQLSSHKSVNDSHWHYIKLKFTAEYLQLTLDEETVKKSLPPYSKLPLLEGSLFVGGVDDSTRSEVIKLELVSVSGKYARGGSFKGCIRDLKTNSEKKSLKNVLVTKDISAGCETESTFNTNLSLEMTVKSPTVKAAPAFAISSEISVFPGKEDKSHLLVLSNLIVLEGGQASLESKHIEVNLDFQKLGIHQSQILFEIKKTPSHGNLKLDVEPAREVNTFTLQDIQQGKILYVHDGSEDTYDYFNFSISSSREKIMPPYLQESEQHVFSITVTPVNDAPEIILPKGNLLLLLENSKKRLTSDLIKILDKDTDPVGLSLSVLGNLNADVGYLEDSKHPGKAITTFSDEDLREGTVFFVHTGVKNSRIVLRASDGEKVSNTVVLRVMAVPLDYRVVNNLGIKLLQGVTAVITPRHLAVETNANLQELEIRYEITEPPQFGEVQRQHSRGEWKQVSSFSQRSLERSRVRYCSTFKEIQLRNVTDQFKFKVNIGNRTSEEHVFPIKVKWLRYSLLKHAPLEIEKSKKYLSSDNLFAVILDLEIPEDELNFKLLSLPKNGQILLNDQPLEKGSVFSQKDITDQKVAYELNCRYHEDNIDSFQFLISTKYLESNVYSFEVYIKSDLRNIILTNNGLRVTEGEGELITSAELFVQTPDNKTFQYKVIQFPKHGKLKLINFSGSFESNDNLTTFANKDLTNKRLMYVHDDSETVFDEFLVRALSSIEIRFNISVQLKNDEKPVRVIDKIFNIVRNGQRLLTLADLCYHDPDSDFDDGQLLYTRRGISNGDLVLTNDTSHRLFQFRQVDLEQKQVLFIHRGADFGRFVLFVTDGKHYTSLLLEVSATDPYVRLSNNTGLLVQKGKEETVTTANLSAITNQDIRNDHELTYEIFSFPKYGRIYVNNLLMDTFSQLDLIKGYVTYRHDDSSNFIDTFNFTVRARDVHLDAGVHVRIYLESHQWPPTIVNKNNLLVEEGKPVKISKGKLQVVHENSSPSEIVFTVRQFPVHGYIRKFSSEESYFSADQRLALSFTQQDVDEGKVQYVQTVPDQLDDCFSLDVTNGVRTVGGIEISVDIIPRTIPLEVQNFTVIEGGSKALVEDYLKISSRHFVGLSCEFILTEQPEHGYVENSCVPGVKLTTFTRKQVMCLDLLCCCHDEILSCATVQEGGRMLINRTNLDASNLLVKLPKVQRSTYEVWYQVVSLPQHGVVVVGERNITKENPNFSQYILNKFGIVYIHDNSESLKDNFTFTVWLNLKSKSVTKPHGEVLEETFNITVVPVNDQAPELKTKRLHLKVLQGGVSVLGSENLKVEDLDNAPVELKYTIVNNPNNGYLAMKSNLSVSINDFTQADVDSDKVWFVQDGSSSSGVFYFSVTDGKHRPLYKLFSLEVIPVTLVLVNLTNVVLPQGQTSVTITNVQLSAVTNGKSTNIMYEITQPLKYGHLMIGNEEVTKFEQADLHSGKLCYHLTNFTASKEVLEFMLFTTECNLTGQVLNITVKPLVQVVSDMQISNQAVYKFRSSDLDASELANLTNSNPRFEVIVPPSHGRIVKKRFVNDVVFEDIQTFTQSDIDSGVVLLDIDTNMTGIDLLNDSFTYILRADAVQPAVGCFQYSIVPHSPRLVQEPTAAPQRTEPTTPRDQAGQSSNPCLTLPRVTVTPLLEGVERNTASPIMAVRREQLWLNLDPEMIQYCRKTNPTLKRNQYWV</sequence>
<evidence type="ECO:0000256" key="2">
    <source>
        <dbReference type="ARBA" id="ARBA00022737"/>
    </source>
</evidence>
<evidence type="ECO:0000256" key="1">
    <source>
        <dbReference type="ARBA" id="ARBA00022729"/>
    </source>
</evidence>
<dbReference type="SMART" id="SM00282">
    <property type="entry name" value="LamG"/>
    <property type="match status" value="2"/>
</dbReference>
<dbReference type="Ensembl" id="ENSACOT00000017534.1">
    <property type="protein sequence ID" value="ENSACOP00000016915.1"/>
    <property type="gene ID" value="ENSACOG00000011757.1"/>
</dbReference>
<accession>A0A8B9FZD7</accession>
<evidence type="ECO:0000259" key="7">
    <source>
        <dbReference type="PROSITE" id="PS50025"/>
    </source>
</evidence>
<feature type="repeat" description="CSPG" evidence="5">
    <location>
        <begin position="379"/>
        <end position="474"/>
    </location>
</feature>
<evidence type="ECO:0000256" key="5">
    <source>
        <dbReference type="PROSITE-ProRule" id="PRU01201"/>
    </source>
</evidence>
<dbReference type="GO" id="GO:0009653">
    <property type="term" value="P:anatomical structure morphogenesis"/>
    <property type="evidence" value="ECO:0007669"/>
    <property type="project" value="TreeGrafter"/>
</dbReference>
<comment type="caution">
    <text evidence="4">Lacks conserved residue(s) required for the propagation of feature annotation.</text>
</comment>
<feature type="repeat" description="CSPG" evidence="5">
    <location>
        <begin position="1066"/>
        <end position="1156"/>
    </location>
</feature>
<feature type="domain" description="Laminin G" evidence="7">
    <location>
        <begin position="158"/>
        <end position="337"/>
    </location>
</feature>
<evidence type="ECO:0000313" key="9">
    <source>
        <dbReference type="Proteomes" id="UP000694522"/>
    </source>
</evidence>
<evidence type="ECO:0000256" key="4">
    <source>
        <dbReference type="PROSITE-ProRule" id="PRU00122"/>
    </source>
</evidence>
<dbReference type="Pfam" id="PF16184">
    <property type="entry name" value="Cadherin_3"/>
    <property type="match status" value="11"/>
</dbReference>
<dbReference type="InterPro" id="IPR051561">
    <property type="entry name" value="FRAS1_ECM"/>
</dbReference>